<dbReference type="AlphaFoldDB" id="C9MXR8"/>
<dbReference type="Gene3D" id="3.40.50.720">
    <property type="entry name" value="NAD(P)-binding Rossmann-like Domain"/>
    <property type="match status" value="1"/>
</dbReference>
<sequence>MTFKKYQNKEQNQMKLGIIGAGNMGSSILKGVTSSNFLENKNVAIFDLDKEKIEELSKEYGVKKAENEKELAKESDILILSVKPNIIPKVLDKIKDDLSEKTIVLSIAAGISIDFIENIIGTDKKVIRTMPNTPAQVMEGMTAVSFNHSIQENEKSMIFKLLNSFGKSIEIEEKLMHAYTGISGSLPAYVYVFMEALADGGVLEGMPRDKAYEIIAQTVLGSAKMMLETKKHPGILKDEVTSPGGTTIAALKVLEDGKFRGTVMEAVKACTEKSKEMAGE</sequence>
<feature type="domain" description="Pyrroline-5-carboxylate reductase catalytic N-terminal" evidence="12">
    <location>
        <begin position="15"/>
        <end position="110"/>
    </location>
</feature>
<evidence type="ECO:0000256" key="11">
    <source>
        <dbReference type="RuleBase" id="RU003903"/>
    </source>
</evidence>
<dbReference type="STRING" id="634994.GCWU000323_01316"/>
<feature type="binding site" evidence="10">
    <location>
        <begin position="19"/>
        <end position="24"/>
    </location>
    <ligand>
        <name>NADP(+)</name>
        <dbReference type="ChEBI" id="CHEBI:58349"/>
    </ligand>
</feature>
<keyword evidence="3 8" id="KW-0963">Cytoplasm</keyword>
<dbReference type="GO" id="GO:0004735">
    <property type="term" value="F:pyrroline-5-carboxylate reductase activity"/>
    <property type="evidence" value="ECO:0007669"/>
    <property type="project" value="UniProtKB-UniRule"/>
</dbReference>
<organism evidence="14 15">
    <name type="scientific">Leptotrichia hofstadii F0254</name>
    <dbReference type="NCBI Taxonomy" id="634994"/>
    <lineage>
        <taxon>Bacteria</taxon>
        <taxon>Fusobacteriati</taxon>
        <taxon>Fusobacteriota</taxon>
        <taxon>Fusobacteriia</taxon>
        <taxon>Fusobacteriales</taxon>
        <taxon>Leptotrichiaceae</taxon>
        <taxon>Leptotrichia</taxon>
    </lineage>
</organism>
<name>C9MXR8_9FUSO</name>
<evidence type="ECO:0000256" key="8">
    <source>
        <dbReference type="HAMAP-Rule" id="MF_01925"/>
    </source>
</evidence>
<dbReference type="InterPro" id="IPR053790">
    <property type="entry name" value="P5CR-like_CS"/>
</dbReference>
<dbReference type="Proteomes" id="UP000006233">
    <property type="component" value="Unassembled WGS sequence"/>
</dbReference>
<dbReference type="Pfam" id="PF14748">
    <property type="entry name" value="P5CR_dimer"/>
    <property type="match status" value="1"/>
</dbReference>
<dbReference type="InterPro" id="IPR008927">
    <property type="entry name" value="6-PGluconate_DH-like_C_sf"/>
</dbReference>
<dbReference type="InterPro" id="IPR036291">
    <property type="entry name" value="NAD(P)-bd_dom_sf"/>
</dbReference>
<dbReference type="SUPFAM" id="SSF48179">
    <property type="entry name" value="6-phosphogluconate dehydrogenase C-terminal domain-like"/>
    <property type="match status" value="1"/>
</dbReference>
<dbReference type="FunFam" id="1.10.3730.10:FF:000001">
    <property type="entry name" value="Pyrroline-5-carboxylate reductase"/>
    <property type="match status" value="1"/>
</dbReference>
<accession>C9MXR8</accession>
<dbReference type="FunFam" id="3.40.50.720:FF:000190">
    <property type="entry name" value="Pyrroline-5-carboxylate reductase"/>
    <property type="match status" value="1"/>
</dbReference>
<evidence type="ECO:0000313" key="15">
    <source>
        <dbReference type="Proteomes" id="UP000006233"/>
    </source>
</evidence>
<dbReference type="HAMAP" id="MF_01925">
    <property type="entry name" value="P5C_reductase"/>
    <property type="match status" value="1"/>
</dbReference>
<evidence type="ECO:0000256" key="10">
    <source>
        <dbReference type="PIRSR" id="PIRSR000193-1"/>
    </source>
</evidence>
<keyword evidence="5 8" id="KW-0641">Proline biosynthesis</keyword>
<dbReference type="GO" id="GO:0005737">
    <property type="term" value="C:cytoplasm"/>
    <property type="evidence" value="ECO:0007669"/>
    <property type="project" value="UniProtKB-SubCell"/>
</dbReference>
<evidence type="ECO:0000256" key="7">
    <source>
        <dbReference type="ARBA" id="ARBA00023002"/>
    </source>
</evidence>
<dbReference type="EMBL" id="ACVB02000009">
    <property type="protein sequence ID" value="EEX74677.1"/>
    <property type="molecule type" value="Genomic_DNA"/>
</dbReference>
<dbReference type="UniPathway" id="UPA00098">
    <property type="reaction ID" value="UER00361"/>
</dbReference>
<evidence type="ECO:0000259" key="13">
    <source>
        <dbReference type="Pfam" id="PF14748"/>
    </source>
</evidence>
<comment type="catalytic activity">
    <reaction evidence="8">
        <text>L-proline + NAD(+) = (S)-1-pyrroline-5-carboxylate + NADH + 2 H(+)</text>
        <dbReference type="Rhea" id="RHEA:14105"/>
        <dbReference type="ChEBI" id="CHEBI:15378"/>
        <dbReference type="ChEBI" id="CHEBI:17388"/>
        <dbReference type="ChEBI" id="CHEBI:57540"/>
        <dbReference type="ChEBI" id="CHEBI:57945"/>
        <dbReference type="ChEBI" id="CHEBI:60039"/>
        <dbReference type="EC" id="1.5.1.2"/>
    </reaction>
</comment>
<evidence type="ECO:0000256" key="4">
    <source>
        <dbReference type="ARBA" id="ARBA00022605"/>
    </source>
</evidence>
<comment type="caution">
    <text evidence="14">The sequence shown here is derived from an EMBL/GenBank/DDBJ whole genome shotgun (WGS) entry which is preliminary data.</text>
</comment>
<comment type="subcellular location">
    <subcellularLocation>
        <location evidence="1 8">Cytoplasm</location>
    </subcellularLocation>
</comment>
<evidence type="ECO:0000256" key="5">
    <source>
        <dbReference type="ARBA" id="ARBA00022650"/>
    </source>
</evidence>
<dbReference type="Gene3D" id="1.10.3730.10">
    <property type="entry name" value="ProC C-terminal domain-like"/>
    <property type="match status" value="1"/>
</dbReference>
<protein>
    <recommendedName>
        <fullName evidence="8 9">Pyrroline-5-carboxylate reductase</fullName>
        <shortName evidence="8">P5C reductase</shortName>
        <shortName evidence="8">P5CR</shortName>
        <ecNumber evidence="8 9">1.5.1.2</ecNumber>
    </recommendedName>
    <alternativeName>
        <fullName evidence="8">PCA reductase</fullName>
    </alternativeName>
</protein>
<dbReference type="eggNOG" id="COG0345">
    <property type="taxonomic scope" value="Bacteria"/>
</dbReference>
<dbReference type="Pfam" id="PF03807">
    <property type="entry name" value="F420_oxidored"/>
    <property type="match status" value="1"/>
</dbReference>
<reference evidence="14 15" key="1">
    <citation type="submission" date="2009-09" db="EMBL/GenBank/DDBJ databases">
        <authorList>
            <person name="Weinstock G."/>
            <person name="Sodergren E."/>
            <person name="Clifton S."/>
            <person name="Fulton L."/>
            <person name="Fulton B."/>
            <person name="Courtney L."/>
            <person name="Fronick C."/>
            <person name="Harrison M."/>
            <person name="Strong C."/>
            <person name="Farmer C."/>
            <person name="Delahaunty K."/>
            <person name="Markovic C."/>
            <person name="Hall O."/>
            <person name="Minx P."/>
            <person name="Tomlinson C."/>
            <person name="Mitreva M."/>
            <person name="Nelson J."/>
            <person name="Hou S."/>
            <person name="Wollam A."/>
            <person name="Pepin K.H."/>
            <person name="Johnson M."/>
            <person name="Bhonagiri V."/>
            <person name="Nash W.E."/>
            <person name="Warren W."/>
            <person name="Chinwalla A."/>
            <person name="Mardis E.R."/>
            <person name="Wilson R.K."/>
        </authorList>
    </citation>
    <scope>NUCLEOTIDE SEQUENCE [LARGE SCALE GENOMIC DNA]</scope>
    <source>
        <strain evidence="14 15">F0254</strain>
    </source>
</reference>
<dbReference type="HOGENOM" id="CLU_042344_3_1_0"/>
<dbReference type="GO" id="GO:0055129">
    <property type="term" value="P:L-proline biosynthetic process"/>
    <property type="evidence" value="ECO:0007669"/>
    <property type="project" value="UniProtKB-UniRule"/>
</dbReference>
<evidence type="ECO:0000256" key="9">
    <source>
        <dbReference type="NCBIfam" id="TIGR00112"/>
    </source>
</evidence>
<evidence type="ECO:0000256" key="2">
    <source>
        <dbReference type="ARBA" id="ARBA00005525"/>
    </source>
</evidence>
<comment type="pathway">
    <text evidence="8 11">Amino-acid biosynthesis; L-proline biosynthesis; L-proline from L-glutamate 5-semialdehyde: step 1/1.</text>
</comment>
<evidence type="ECO:0000256" key="3">
    <source>
        <dbReference type="ARBA" id="ARBA00022490"/>
    </source>
</evidence>
<evidence type="ECO:0000256" key="1">
    <source>
        <dbReference type="ARBA" id="ARBA00004496"/>
    </source>
</evidence>
<proteinExistence type="inferred from homology"/>
<comment type="catalytic activity">
    <reaction evidence="8 11">
        <text>L-proline + NADP(+) = (S)-1-pyrroline-5-carboxylate + NADPH + 2 H(+)</text>
        <dbReference type="Rhea" id="RHEA:14109"/>
        <dbReference type="ChEBI" id="CHEBI:15378"/>
        <dbReference type="ChEBI" id="CHEBI:17388"/>
        <dbReference type="ChEBI" id="CHEBI:57783"/>
        <dbReference type="ChEBI" id="CHEBI:58349"/>
        <dbReference type="ChEBI" id="CHEBI:60039"/>
        <dbReference type="EC" id="1.5.1.2"/>
    </reaction>
</comment>
<dbReference type="InterPro" id="IPR029036">
    <property type="entry name" value="P5CR_dimer"/>
</dbReference>
<dbReference type="InterPro" id="IPR028939">
    <property type="entry name" value="P5C_Rdtase_cat_N"/>
</dbReference>
<comment type="similarity">
    <text evidence="2 8 11">Belongs to the pyrroline-5-carboxylate reductase family.</text>
</comment>
<dbReference type="PROSITE" id="PS00521">
    <property type="entry name" value="P5CR"/>
    <property type="match status" value="1"/>
</dbReference>
<evidence type="ECO:0000313" key="14">
    <source>
        <dbReference type="EMBL" id="EEX74677.1"/>
    </source>
</evidence>
<gene>
    <name evidence="8 14" type="primary">proC</name>
    <name evidence="14" type="ORF">GCWU000323_01316</name>
</gene>
<keyword evidence="6 8" id="KW-0521">NADP</keyword>
<dbReference type="PIRSF" id="PIRSF000193">
    <property type="entry name" value="Pyrrol-5-carb_rd"/>
    <property type="match status" value="1"/>
</dbReference>
<dbReference type="SUPFAM" id="SSF51735">
    <property type="entry name" value="NAD(P)-binding Rossmann-fold domains"/>
    <property type="match status" value="1"/>
</dbReference>
<keyword evidence="7 8" id="KW-0560">Oxidoreductase</keyword>
<dbReference type="PANTHER" id="PTHR11645">
    <property type="entry name" value="PYRROLINE-5-CARBOXYLATE REDUCTASE"/>
    <property type="match status" value="1"/>
</dbReference>
<evidence type="ECO:0000256" key="6">
    <source>
        <dbReference type="ARBA" id="ARBA00022857"/>
    </source>
</evidence>
<evidence type="ECO:0000259" key="12">
    <source>
        <dbReference type="Pfam" id="PF03807"/>
    </source>
</evidence>
<comment type="function">
    <text evidence="8">Catalyzes the reduction of 1-pyrroline-5-carboxylate (PCA) to L-proline.</text>
</comment>
<feature type="domain" description="Pyrroline-5-carboxylate reductase dimerisation" evidence="13">
    <location>
        <begin position="173"/>
        <end position="277"/>
    </location>
</feature>
<dbReference type="EC" id="1.5.1.2" evidence="8 9"/>
<dbReference type="InterPro" id="IPR000304">
    <property type="entry name" value="Pyrroline-COOH_reductase"/>
</dbReference>
<dbReference type="NCBIfam" id="TIGR00112">
    <property type="entry name" value="proC"/>
    <property type="match status" value="1"/>
</dbReference>
<dbReference type="PANTHER" id="PTHR11645:SF0">
    <property type="entry name" value="PYRROLINE-5-CARBOXYLATE REDUCTASE 3"/>
    <property type="match status" value="1"/>
</dbReference>
<keyword evidence="4 8" id="KW-0028">Amino-acid biosynthesis</keyword>